<organism evidence="4 5">
    <name type="scientific">Nelumbo nucifera</name>
    <name type="common">Sacred lotus</name>
    <dbReference type="NCBI Taxonomy" id="4432"/>
    <lineage>
        <taxon>Eukaryota</taxon>
        <taxon>Viridiplantae</taxon>
        <taxon>Streptophyta</taxon>
        <taxon>Embryophyta</taxon>
        <taxon>Tracheophyta</taxon>
        <taxon>Spermatophyta</taxon>
        <taxon>Magnoliopsida</taxon>
        <taxon>Proteales</taxon>
        <taxon>Nelumbonaceae</taxon>
        <taxon>Nelumbo</taxon>
    </lineage>
</organism>
<dbReference type="PROSITE" id="PS00285">
    <property type="entry name" value="POTATO_INHIBITOR"/>
    <property type="match status" value="1"/>
</dbReference>
<dbReference type="GO" id="GO:0009611">
    <property type="term" value="P:response to wounding"/>
    <property type="evidence" value="ECO:0007669"/>
    <property type="project" value="InterPro"/>
</dbReference>
<protein>
    <recommendedName>
        <fullName evidence="6">Glu S.griseus protease inhibitor-like</fullName>
    </recommendedName>
</protein>
<dbReference type="AlphaFoldDB" id="A0A822YNU4"/>
<keyword evidence="5" id="KW-1185">Reference proteome</keyword>
<comment type="similarity">
    <text evidence="1">Belongs to the protease inhibitor I13 (potato type I serine protease inhibitor) family.</text>
</comment>
<comment type="caution">
    <text evidence="4">The sequence shown here is derived from an EMBL/GenBank/DDBJ whole genome shotgun (WGS) entry which is preliminary data.</text>
</comment>
<name>A0A822YNU4_NELNU</name>
<dbReference type="Gene3D" id="3.30.10.10">
    <property type="entry name" value="Trypsin Inhibitor V, subunit A"/>
    <property type="match status" value="1"/>
</dbReference>
<dbReference type="InterPro" id="IPR036354">
    <property type="entry name" value="Prot_inh_pot1_sf"/>
</dbReference>
<dbReference type="PRINTS" id="PR00292">
    <property type="entry name" value="POTATOINHBTR"/>
</dbReference>
<dbReference type="Proteomes" id="UP000607653">
    <property type="component" value="Unassembled WGS sequence"/>
</dbReference>
<evidence type="ECO:0000313" key="4">
    <source>
        <dbReference type="EMBL" id="DAD35864.1"/>
    </source>
</evidence>
<evidence type="ECO:0000256" key="2">
    <source>
        <dbReference type="ARBA" id="ARBA00022690"/>
    </source>
</evidence>
<dbReference type="InterPro" id="IPR000864">
    <property type="entry name" value="Prot_inh_pot1"/>
</dbReference>
<sequence>MSSECYGKNSWPELVGCEGKVAKATIEQENPAVTAVVLLEGSIVTADFLCTRVRVWVDCNGTVTKVPTIG</sequence>
<evidence type="ECO:0008006" key="6">
    <source>
        <dbReference type="Google" id="ProtNLM"/>
    </source>
</evidence>
<accession>A0A822YNU4</accession>
<dbReference type="EMBL" id="DUZY01000004">
    <property type="protein sequence ID" value="DAD35864.1"/>
    <property type="molecule type" value="Genomic_DNA"/>
</dbReference>
<keyword evidence="3" id="KW-0722">Serine protease inhibitor</keyword>
<keyword evidence="2" id="KW-0646">Protease inhibitor</keyword>
<reference evidence="4 5" key="1">
    <citation type="journal article" date="2020" name="Mol. Biol. Evol.">
        <title>Distinct Expression and Methylation Patterns for Genes with Different Fates following a Single Whole-Genome Duplication in Flowering Plants.</title>
        <authorList>
            <person name="Shi T."/>
            <person name="Rahmani R.S."/>
            <person name="Gugger P.F."/>
            <person name="Wang M."/>
            <person name="Li H."/>
            <person name="Zhang Y."/>
            <person name="Li Z."/>
            <person name="Wang Q."/>
            <person name="Van de Peer Y."/>
            <person name="Marchal K."/>
            <person name="Chen J."/>
        </authorList>
    </citation>
    <scope>NUCLEOTIDE SEQUENCE [LARGE SCALE GENOMIC DNA]</scope>
    <source>
        <tissue evidence="4">Leaf</tissue>
    </source>
</reference>
<dbReference type="PANTHER" id="PTHR33091:SF94">
    <property type="entry name" value="PROTEASE INHIBITOR PROTEIN"/>
    <property type="match status" value="1"/>
</dbReference>
<dbReference type="GO" id="GO:0004867">
    <property type="term" value="F:serine-type endopeptidase inhibitor activity"/>
    <property type="evidence" value="ECO:0007669"/>
    <property type="project" value="UniProtKB-KW"/>
</dbReference>
<evidence type="ECO:0000256" key="1">
    <source>
        <dbReference type="ARBA" id="ARBA00008210"/>
    </source>
</evidence>
<proteinExistence type="inferred from homology"/>
<dbReference type="PANTHER" id="PTHR33091">
    <property type="entry name" value="PROTEIN, PUTATIVE, EXPRESSED-RELATED"/>
    <property type="match status" value="1"/>
</dbReference>
<dbReference type="SUPFAM" id="SSF54654">
    <property type="entry name" value="CI-2 family of serine protease inhibitors"/>
    <property type="match status" value="1"/>
</dbReference>
<evidence type="ECO:0000256" key="3">
    <source>
        <dbReference type="ARBA" id="ARBA00022900"/>
    </source>
</evidence>
<dbReference type="Pfam" id="PF00280">
    <property type="entry name" value="potato_inhibit"/>
    <property type="match status" value="1"/>
</dbReference>
<evidence type="ECO:0000313" key="5">
    <source>
        <dbReference type="Proteomes" id="UP000607653"/>
    </source>
</evidence>
<gene>
    <name evidence="4" type="ORF">HUJ06_006504</name>
</gene>